<dbReference type="PANTHER" id="PTHR14305:SF0">
    <property type="entry name" value="E3 UBIQUITIN-PROTEIN LIGASE CCNB1IP1"/>
    <property type="match status" value="1"/>
</dbReference>
<gene>
    <name evidence="5" type="ORF">P154DRAFT_520703</name>
</gene>
<dbReference type="OrthoDB" id="441210at2759"/>
<feature type="compositionally biased region" description="Gly residues" evidence="3">
    <location>
        <begin position="247"/>
        <end position="262"/>
    </location>
</feature>
<keyword evidence="1" id="KW-0863">Zinc-finger</keyword>
<keyword evidence="2" id="KW-0175">Coiled coil</keyword>
<feature type="region of interest" description="Disordered" evidence="3">
    <location>
        <begin position="213"/>
        <end position="319"/>
    </location>
</feature>
<dbReference type="InterPro" id="IPR042448">
    <property type="entry name" value="CCNB1IP1"/>
</dbReference>
<keyword evidence="1" id="KW-0862">Zinc</keyword>
<evidence type="ECO:0000256" key="1">
    <source>
        <dbReference type="PROSITE-ProRule" id="PRU00175"/>
    </source>
</evidence>
<dbReference type="EMBL" id="ML977575">
    <property type="protein sequence ID" value="KAF2002949.1"/>
    <property type="molecule type" value="Genomic_DNA"/>
</dbReference>
<dbReference type="GO" id="GO:0007131">
    <property type="term" value="P:reciprocal meiotic recombination"/>
    <property type="evidence" value="ECO:0007669"/>
    <property type="project" value="InterPro"/>
</dbReference>
<reference evidence="5" key="1">
    <citation type="journal article" date="2020" name="Stud. Mycol.">
        <title>101 Dothideomycetes genomes: a test case for predicting lifestyles and emergence of pathogens.</title>
        <authorList>
            <person name="Haridas S."/>
            <person name="Albert R."/>
            <person name="Binder M."/>
            <person name="Bloem J."/>
            <person name="Labutti K."/>
            <person name="Salamov A."/>
            <person name="Andreopoulos B."/>
            <person name="Baker S."/>
            <person name="Barry K."/>
            <person name="Bills G."/>
            <person name="Bluhm B."/>
            <person name="Cannon C."/>
            <person name="Castanera R."/>
            <person name="Culley D."/>
            <person name="Daum C."/>
            <person name="Ezra D."/>
            <person name="Gonzalez J."/>
            <person name="Henrissat B."/>
            <person name="Kuo A."/>
            <person name="Liang C."/>
            <person name="Lipzen A."/>
            <person name="Lutzoni F."/>
            <person name="Magnuson J."/>
            <person name="Mondo S."/>
            <person name="Nolan M."/>
            <person name="Ohm R."/>
            <person name="Pangilinan J."/>
            <person name="Park H.-J."/>
            <person name="Ramirez L."/>
            <person name="Alfaro M."/>
            <person name="Sun H."/>
            <person name="Tritt A."/>
            <person name="Yoshinaga Y."/>
            <person name="Zwiers L.-H."/>
            <person name="Turgeon B."/>
            <person name="Goodwin S."/>
            <person name="Spatafora J."/>
            <person name="Crous P."/>
            <person name="Grigoriev I."/>
        </authorList>
    </citation>
    <scope>NUCLEOTIDE SEQUENCE</scope>
    <source>
        <strain evidence="5">CBS 123094</strain>
    </source>
</reference>
<dbReference type="InterPro" id="IPR001841">
    <property type="entry name" value="Znf_RING"/>
</dbReference>
<dbReference type="GO" id="GO:0000795">
    <property type="term" value="C:synaptonemal complex"/>
    <property type="evidence" value="ECO:0007669"/>
    <property type="project" value="InterPro"/>
</dbReference>
<dbReference type="AlphaFoldDB" id="A0A6A5WQA0"/>
<evidence type="ECO:0000259" key="4">
    <source>
        <dbReference type="PROSITE" id="PS50089"/>
    </source>
</evidence>
<feature type="compositionally biased region" description="Polar residues" evidence="3">
    <location>
        <begin position="265"/>
        <end position="281"/>
    </location>
</feature>
<dbReference type="Pfam" id="PF14634">
    <property type="entry name" value="zf-RING_5"/>
    <property type="match status" value="1"/>
</dbReference>
<dbReference type="Gene3D" id="3.30.40.10">
    <property type="entry name" value="Zinc/RING finger domain, C3HC4 (zinc finger)"/>
    <property type="match status" value="1"/>
</dbReference>
<proteinExistence type="predicted"/>
<dbReference type="GO" id="GO:0061630">
    <property type="term" value="F:ubiquitin protein ligase activity"/>
    <property type="evidence" value="ECO:0007669"/>
    <property type="project" value="InterPro"/>
</dbReference>
<keyword evidence="6" id="KW-1185">Reference proteome</keyword>
<dbReference type="PANTHER" id="PTHR14305">
    <property type="entry name" value="E3 UBIQUITIN-PROTEIN LIGASE CCNB1IP1"/>
    <property type="match status" value="1"/>
</dbReference>
<feature type="region of interest" description="Disordered" evidence="3">
    <location>
        <begin position="327"/>
        <end position="346"/>
    </location>
</feature>
<name>A0A6A5WQA0_9PLEO</name>
<dbReference type="InterPro" id="IPR013083">
    <property type="entry name" value="Znf_RING/FYVE/PHD"/>
</dbReference>
<evidence type="ECO:0000313" key="6">
    <source>
        <dbReference type="Proteomes" id="UP000799779"/>
    </source>
</evidence>
<sequence length="346" mass="36720">MEYIVRCNDLKCRAQLQDRAVVTTCSHVFCIACSDRTGLAQASNANRQCPACGTVLGAPDDVVVAGLNPSEDYKTSVLSGLSPSIILECASRGLGFYSYQASQEIVYQEHLAKSLTEKYAGLNQQMDQLIHDANAQIKMLQDKLHSKGADVASLEQKLLDLNDAFREKSRALQHVQKLYQSLKAQVMASHVATAAGDEADFTLQTARGDRFVDRIPGTRSGTANFSQMGVGIQGGGRQHRRDDSGSSGNGGGASGQRGGVALGSGWNQQHESAPVGTPSQSHRSRLPVLGGTRPSNNSLLGVNAGPAYQPSPVTTRQPLGVGRNMGAFGFKRPGGANNTANGPLRR</sequence>
<feature type="coiled-coil region" evidence="2">
    <location>
        <begin position="112"/>
        <end position="171"/>
    </location>
</feature>
<dbReference type="GO" id="GO:0008270">
    <property type="term" value="F:zinc ion binding"/>
    <property type="evidence" value="ECO:0007669"/>
    <property type="project" value="UniProtKB-KW"/>
</dbReference>
<evidence type="ECO:0000256" key="2">
    <source>
        <dbReference type="SAM" id="Coils"/>
    </source>
</evidence>
<dbReference type="Proteomes" id="UP000799779">
    <property type="component" value="Unassembled WGS sequence"/>
</dbReference>
<accession>A0A6A5WQA0</accession>
<keyword evidence="1" id="KW-0479">Metal-binding</keyword>
<organism evidence="5 6">
    <name type="scientific">Amniculicola lignicola CBS 123094</name>
    <dbReference type="NCBI Taxonomy" id="1392246"/>
    <lineage>
        <taxon>Eukaryota</taxon>
        <taxon>Fungi</taxon>
        <taxon>Dikarya</taxon>
        <taxon>Ascomycota</taxon>
        <taxon>Pezizomycotina</taxon>
        <taxon>Dothideomycetes</taxon>
        <taxon>Pleosporomycetidae</taxon>
        <taxon>Pleosporales</taxon>
        <taxon>Amniculicolaceae</taxon>
        <taxon>Amniculicola</taxon>
    </lineage>
</organism>
<feature type="compositionally biased region" description="Polar residues" evidence="3">
    <location>
        <begin position="336"/>
        <end position="346"/>
    </location>
</feature>
<dbReference type="PROSITE" id="PS50089">
    <property type="entry name" value="ZF_RING_2"/>
    <property type="match status" value="1"/>
</dbReference>
<evidence type="ECO:0000313" key="5">
    <source>
        <dbReference type="EMBL" id="KAF2002949.1"/>
    </source>
</evidence>
<evidence type="ECO:0000256" key="3">
    <source>
        <dbReference type="SAM" id="MobiDB-lite"/>
    </source>
</evidence>
<dbReference type="SUPFAM" id="SSF57850">
    <property type="entry name" value="RING/U-box"/>
    <property type="match status" value="1"/>
</dbReference>
<protein>
    <recommendedName>
        <fullName evidence="4">RING-type domain-containing protein</fullName>
    </recommendedName>
</protein>
<feature type="domain" description="RING-type" evidence="4">
    <location>
        <begin position="12"/>
        <end position="52"/>
    </location>
</feature>